<evidence type="ECO:0000259" key="5">
    <source>
        <dbReference type="Pfam" id="PF00717"/>
    </source>
</evidence>
<organism evidence="6 7">
    <name type="scientific">Streptomyces lacrimifluminis</name>
    <dbReference type="NCBI Taxonomy" id="1500077"/>
    <lineage>
        <taxon>Bacteria</taxon>
        <taxon>Bacillati</taxon>
        <taxon>Actinomycetota</taxon>
        <taxon>Actinomycetes</taxon>
        <taxon>Kitasatosporales</taxon>
        <taxon>Streptomycetaceae</taxon>
        <taxon>Streptomyces</taxon>
    </lineage>
</organism>
<dbReference type="PANTHER" id="PTHR12383">
    <property type="entry name" value="PROTEASE FAMILY S26 MITOCHONDRIAL INNER MEMBRANE PROTEASE-RELATED"/>
    <property type="match status" value="1"/>
</dbReference>
<sequence>MPELSQESEHGSEQGSEHGSERRGVAKHFGWVAVTGPSMVPTLYPGDFLVVRYGNRVRVGDIVVLRHPFQQDLLVVKRAAERREGGWWVLGDNSFAGGDSTDYGTVPHDLILGRVRFRYRPLKPGQRSPVTLLRWAVSAARPVFSDRSASRRLRAR</sequence>
<dbReference type="InterPro" id="IPR052064">
    <property type="entry name" value="Mito_IMP1_subunit"/>
</dbReference>
<protein>
    <submittedName>
        <fullName evidence="6">S26 family signal peptidase</fullName>
    </submittedName>
</protein>
<proteinExistence type="predicted"/>
<accession>A0A917KS04</accession>
<dbReference type="InterPro" id="IPR036286">
    <property type="entry name" value="LexA/Signal_pep-like_sf"/>
</dbReference>
<comment type="caution">
    <text evidence="6">The sequence shown here is derived from an EMBL/GenBank/DDBJ whole genome shotgun (WGS) entry which is preliminary data.</text>
</comment>
<dbReference type="Gene3D" id="2.10.109.10">
    <property type="entry name" value="Umud Fragment, subunit A"/>
    <property type="match status" value="1"/>
</dbReference>
<evidence type="ECO:0000256" key="2">
    <source>
        <dbReference type="ARBA" id="ARBA00022801"/>
    </source>
</evidence>
<dbReference type="Proteomes" id="UP000625682">
    <property type="component" value="Unassembled WGS sequence"/>
</dbReference>
<dbReference type="AlphaFoldDB" id="A0A917KS04"/>
<evidence type="ECO:0000256" key="3">
    <source>
        <dbReference type="ARBA" id="ARBA00023136"/>
    </source>
</evidence>
<dbReference type="GO" id="GO:0004252">
    <property type="term" value="F:serine-type endopeptidase activity"/>
    <property type="evidence" value="ECO:0007669"/>
    <property type="project" value="InterPro"/>
</dbReference>
<reference evidence="6" key="2">
    <citation type="submission" date="2020-09" db="EMBL/GenBank/DDBJ databases">
        <authorList>
            <person name="Sun Q."/>
            <person name="Zhou Y."/>
        </authorList>
    </citation>
    <scope>NUCLEOTIDE SEQUENCE</scope>
    <source>
        <strain evidence="6">CGMCC 4.7272</strain>
    </source>
</reference>
<evidence type="ECO:0000256" key="1">
    <source>
        <dbReference type="ARBA" id="ARBA00004308"/>
    </source>
</evidence>
<dbReference type="InterPro" id="IPR015927">
    <property type="entry name" value="Peptidase_S24_S26A/B/C"/>
</dbReference>
<dbReference type="CDD" id="cd06530">
    <property type="entry name" value="S26_SPase_I"/>
    <property type="match status" value="1"/>
</dbReference>
<keyword evidence="3" id="KW-0472">Membrane</keyword>
<dbReference type="InterPro" id="IPR019533">
    <property type="entry name" value="Peptidase_S26"/>
</dbReference>
<dbReference type="InterPro" id="IPR014124">
    <property type="entry name" value="Pept_S26A_Sod_Ni_maturase"/>
</dbReference>
<evidence type="ECO:0000313" key="7">
    <source>
        <dbReference type="Proteomes" id="UP000625682"/>
    </source>
</evidence>
<name>A0A917KS04_9ACTN</name>
<feature type="domain" description="Peptidase S24/S26A/S26B/S26C" evidence="5">
    <location>
        <begin position="27"/>
        <end position="94"/>
    </location>
</feature>
<dbReference type="SUPFAM" id="SSF51306">
    <property type="entry name" value="LexA/Signal peptidase"/>
    <property type="match status" value="1"/>
</dbReference>
<comment type="subcellular location">
    <subcellularLocation>
        <location evidence="1">Endomembrane system</location>
    </subcellularLocation>
</comment>
<dbReference type="RefSeq" id="WP_189146964.1">
    <property type="nucleotide sequence ID" value="NZ_BAABER010000002.1"/>
</dbReference>
<evidence type="ECO:0000313" key="6">
    <source>
        <dbReference type="EMBL" id="GGJ23665.1"/>
    </source>
</evidence>
<dbReference type="Pfam" id="PF00717">
    <property type="entry name" value="Peptidase_S24"/>
    <property type="match status" value="1"/>
</dbReference>
<feature type="region of interest" description="Disordered" evidence="4">
    <location>
        <begin position="1"/>
        <end position="23"/>
    </location>
</feature>
<evidence type="ECO:0000256" key="4">
    <source>
        <dbReference type="SAM" id="MobiDB-lite"/>
    </source>
</evidence>
<dbReference type="PANTHER" id="PTHR12383:SF16">
    <property type="entry name" value="MITOCHONDRIAL INNER MEMBRANE PROTEASE SUBUNIT 1"/>
    <property type="match status" value="1"/>
</dbReference>
<dbReference type="GO" id="GO:0006465">
    <property type="term" value="P:signal peptide processing"/>
    <property type="evidence" value="ECO:0007669"/>
    <property type="project" value="InterPro"/>
</dbReference>
<keyword evidence="2" id="KW-0378">Hydrolase</keyword>
<dbReference type="EMBL" id="BMMU01000005">
    <property type="protein sequence ID" value="GGJ23665.1"/>
    <property type="molecule type" value="Genomic_DNA"/>
</dbReference>
<feature type="compositionally biased region" description="Basic and acidic residues" evidence="4">
    <location>
        <begin position="7"/>
        <end position="23"/>
    </location>
</feature>
<gene>
    <name evidence="6" type="ORF">GCM10012282_20250</name>
</gene>
<keyword evidence="7" id="KW-1185">Reference proteome</keyword>
<reference evidence="6" key="1">
    <citation type="journal article" date="2014" name="Int. J. Syst. Evol. Microbiol.">
        <title>Complete genome sequence of Corynebacterium casei LMG S-19264T (=DSM 44701T), isolated from a smear-ripened cheese.</title>
        <authorList>
            <consortium name="US DOE Joint Genome Institute (JGI-PGF)"/>
            <person name="Walter F."/>
            <person name="Albersmeier A."/>
            <person name="Kalinowski J."/>
            <person name="Ruckert C."/>
        </authorList>
    </citation>
    <scope>NUCLEOTIDE SEQUENCE</scope>
    <source>
        <strain evidence="6">CGMCC 4.7272</strain>
    </source>
</reference>
<dbReference type="NCBIfam" id="TIGR02754">
    <property type="entry name" value="sod_Ni_protease"/>
    <property type="match status" value="1"/>
</dbReference>
<dbReference type="GO" id="GO:0012505">
    <property type="term" value="C:endomembrane system"/>
    <property type="evidence" value="ECO:0007669"/>
    <property type="project" value="UniProtKB-SubCell"/>
</dbReference>